<accession>A0A5J4QJR9</accession>
<name>A0A5J4QJR9_9EUKA</name>
<evidence type="ECO:0000313" key="1">
    <source>
        <dbReference type="EMBL" id="KAA6321258.1"/>
    </source>
</evidence>
<comment type="caution">
    <text evidence="1">The sequence shown here is derived from an EMBL/GenBank/DDBJ whole genome shotgun (WGS) entry which is preliminary data.</text>
</comment>
<organism evidence="1 2">
    <name type="scientific">Streblomastix strix</name>
    <dbReference type="NCBI Taxonomy" id="222440"/>
    <lineage>
        <taxon>Eukaryota</taxon>
        <taxon>Metamonada</taxon>
        <taxon>Preaxostyla</taxon>
        <taxon>Oxymonadida</taxon>
        <taxon>Streblomastigidae</taxon>
        <taxon>Streblomastix</taxon>
    </lineage>
</organism>
<proteinExistence type="predicted"/>
<dbReference type="Proteomes" id="UP000324800">
    <property type="component" value="Unassembled WGS sequence"/>
</dbReference>
<protein>
    <submittedName>
        <fullName evidence="1">Uncharacterized protein</fullName>
    </submittedName>
</protein>
<feature type="non-terminal residue" evidence="1">
    <location>
        <position position="1"/>
    </location>
</feature>
<gene>
    <name evidence="1" type="ORF">EZS28_054577</name>
</gene>
<reference evidence="1 2" key="1">
    <citation type="submission" date="2019-03" db="EMBL/GenBank/DDBJ databases">
        <title>Single cell metagenomics reveals metabolic interactions within the superorganism composed of flagellate Streblomastix strix and complex community of Bacteroidetes bacteria on its surface.</title>
        <authorList>
            <person name="Treitli S.C."/>
            <person name="Kolisko M."/>
            <person name="Husnik F."/>
            <person name="Keeling P."/>
            <person name="Hampl V."/>
        </authorList>
    </citation>
    <scope>NUCLEOTIDE SEQUENCE [LARGE SCALE GENOMIC DNA]</scope>
    <source>
        <strain evidence="1">ST1C</strain>
    </source>
</reference>
<dbReference type="EMBL" id="SNRW01045297">
    <property type="protein sequence ID" value="KAA6321258.1"/>
    <property type="molecule type" value="Genomic_DNA"/>
</dbReference>
<dbReference type="AlphaFoldDB" id="A0A5J4QJR9"/>
<evidence type="ECO:0000313" key="2">
    <source>
        <dbReference type="Proteomes" id="UP000324800"/>
    </source>
</evidence>
<sequence length="167" mass="19254">EILISLSDSDHDVTQIQNSFLSIVLSANVLFDNKFDGFEEAYTVTEVSRDQLLGLAYTPYDLDAFKIYIIDDIVNKLVMFNMHLRQKGFIDVKQYVLSMSESIDPKRTLLFPIMILYDFNTDPIQDIPSAYLTVADTDNPSRWHIHISSELKADKFVNYYLSGSYFV</sequence>